<feature type="transmembrane region" description="Helical" evidence="3">
    <location>
        <begin position="207"/>
        <end position="236"/>
    </location>
</feature>
<dbReference type="GO" id="GO:0019901">
    <property type="term" value="F:protein kinase binding"/>
    <property type="evidence" value="ECO:0007669"/>
    <property type="project" value="InterPro"/>
</dbReference>
<dbReference type="EMBL" id="GEZM01036455">
    <property type="protein sequence ID" value="JAV82685.1"/>
    <property type="molecule type" value="Transcribed_RNA"/>
</dbReference>
<dbReference type="CDD" id="cd20557">
    <property type="entry name" value="CYCLIN_ScPCL1-like"/>
    <property type="match status" value="1"/>
</dbReference>
<dbReference type="FunCoup" id="A0A1Y1MED4">
    <property type="interactions" value="881"/>
</dbReference>
<organism evidence="4">
    <name type="scientific">Photinus pyralis</name>
    <name type="common">Common eastern firefly</name>
    <name type="synonym">Lampyris pyralis</name>
    <dbReference type="NCBI Taxonomy" id="7054"/>
    <lineage>
        <taxon>Eukaryota</taxon>
        <taxon>Metazoa</taxon>
        <taxon>Ecdysozoa</taxon>
        <taxon>Arthropoda</taxon>
        <taxon>Hexapoda</taxon>
        <taxon>Insecta</taxon>
        <taxon>Pterygota</taxon>
        <taxon>Neoptera</taxon>
        <taxon>Endopterygota</taxon>
        <taxon>Coleoptera</taxon>
        <taxon>Polyphaga</taxon>
        <taxon>Elateriformia</taxon>
        <taxon>Elateroidea</taxon>
        <taxon>Lampyridae</taxon>
        <taxon>Lampyrinae</taxon>
        <taxon>Photinus</taxon>
    </lineage>
</organism>
<dbReference type="Proteomes" id="UP000327044">
    <property type="component" value="Unassembled WGS sequence"/>
</dbReference>
<dbReference type="GO" id="GO:0000307">
    <property type="term" value="C:cyclin-dependent protein kinase holoenzyme complex"/>
    <property type="evidence" value="ECO:0007669"/>
    <property type="project" value="TreeGrafter"/>
</dbReference>
<dbReference type="InParanoid" id="A0A1Y1MED4"/>
<evidence type="ECO:0000256" key="2">
    <source>
        <dbReference type="ARBA" id="ARBA00040808"/>
    </source>
</evidence>
<keyword evidence="3" id="KW-0472">Membrane</keyword>
<comment type="similarity">
    <text evidence="1">Belongs to the CNPPD1 family.</text>
</comment>
<sequence>MSKISKKSKEKKFKSIGNHQQFLERITKSLYYGKLPSTECLSLPVTELASELFSEAQTGRSLDRLHCNDAAKISRNACVSPCSFVLAVLYLEQLKSCNPEYLYRVAPSELFLISLMVSSKFLHDDGEEDEVFIEEWAQSARISTKELAQLEMNFLAAIDWKVFVHEHAFWKKLADIESMIAKRQGTTRGWYTYYELEKIMAMNVSHLLQSITVTLSVLIATYALGILTILGSVFIVSNIPGNCLQSRTVYMKAENYDSRILDEVDNNTHIILNSFPSDLAEYTRRKHMDAVDILKTSILLATLTSETDSKNETEPVPSSINPPANVTKHSWAWWLSPTMDWLTQTSRIIEKFDFIPEIKSFTYDTYIDSSFATSKILALENQIHKPTKVRIQDQLERSWHKEWTDTFRNVILQYKLLSVCQ</sequence>
<dbReference type="Pfam" id="PF08613">
    <property type="entry name" value="Cyclin"/>
    <property type="match status" value="1"/>
</dbReference>
<protein>
    <recommendedName>
        <fullName evidence="2">Protein CNPPD1</fullName>
    </recommendedName>
</protein>
<dbReference type="InterPro" id="IPR013922">
    <property type="entry name" value="Cyclin_PHO80-like"/>
</dbReference>
<reference evidence="5 6" key="2">
    <citation type="journal article" date="2018" name="Elife">
        <title>Firefly genomes illuminate parallel origins of bioluminescence in beetles.</title>
        <authorList>
            <person name="Fallon T.R."/>
            <person name="Lower S.E."/>
            <person name="Chang C.H."/>
            <person name="Bessho-Uehara M."/>
            <person name="Martin G.J."/>
            <person name="Bewick A.J."/>
            <person name="Behringer M."/>
            <person name="Debat H.J."/>
            <person name="Wong I."/>
            <person name="Day J.C."/>
            <person name="Suvorov A."/>
            <person name="Silva C.J."/>
            <person name="Stanger-Hall K.F."/>
            <person name="Hall D.W."/>
            <person name="Schmitz R.J."/>
            <person name="Nelson D.R."/>
            <person name="Lewis S.M."/>
            <person name="Shigenobu S."/>
            <person name="Bybee S.M."/>
            <person name="Larracuente A.M."/>
            <person name="Oba Y."/>
            <person name="Weng J.K."/>
        </authorList>
    </citation>
    <scope>NUCLEOTIDE SEQUENCE [LARGE SCALE GENOMIC DNA]</scope>
    <source>
        <strain evidence="5">1611_PpyrPB1</strain>
        <tissue evidence="5">Whole body</tissue>
    </source>
</reference>
<evidence type="ECO:0000313" key="6">
    <source>
        <dbReference type="Proteomes" id="UP000327044"/>
    </source>
</evidence>
<keyword evidence="6" id="KW-1185">Reference proteome</keyword>
<evidence type="ECO:0000256" key="3">
    <source>
        <dbReference type="SAM" id="Phobius"/>
    </source>
</evidence>
<evidence type="ECO:0000256" key="1">
    <source>
        <dbReference type="ARBA" id="ARBA00038508"/>
    </source>
</evidence>
<keyword evidence="3" id="KW-1133">Transmembrane helix</keyword>
<dbReference type="PANTHER" id="PTHR15615:SF108">
    <property type="entry name" value="PROTEIN CNPPD1"/>
    <property type="match status" value="1"/>
</dbReference>
<dbReference type="GO" id="GO:0016538">
    <property type="term" value="F:cyclin-dependent protein serine/threonine kinase regulator activity"/>
    <property type="evidence" value="ECO:0007669"/>
    <property type="project" value="TreeGrafter"/>
</dbReference>
<keyword evidence="3" id="KW-0812">Transmembrane</keyword>
<dbReference type="PANTHER" id="PTHR15615">
    <property type="match status" value="1"/>
</dbReference>
<reference evidence="4" key="1">
    <citation type="journal article" date="2016" name="Sci. Rep.">
        <title>Molecular characterization of firefly nuptial gifts: a multi-omics approach sheds light on postcopulatory sexual selection.</title>
        <authorList>
            <person name="Al-Wathiqui N."/>
            <person name="Fallon T.R."/>
            <person name="South A."/>
            <person name="Weng J.K."/>
            <person name="Lewis S.M."/>
        </authorList>
    </citation>
    <scope>NUCLEOTIDE SEQUENCE</scope>
</reference>
<dbReference type="EMBL" id="VVIM01000008">
    <property type="protein sequence ID" value="KAB0794359.1"/>
    <property type="molecule type" value="Genomic_DNA"/>
</dbReference>
<dbReference type="Gene3D" id="1.10.472.10">
    <property type="entry name" value="Cyclin-like"/>
    <property type="match status" value="1"/>
</dbReference>
<dbReference type="AlphaFoldDB" id="A0A1Y1MED4"/>
<dbReference type="OrthoDB" id="244495at2759"/>
<name>A0A1Y1MED4_PHOPY</name>
<gene>
    <name evidence="5" type="ORF">PPYR_11198</name>
</gene>
<evidence type="ECO:0000313" key="5">
    <source>
        <dbReference type="EMBL" id="KAB0794359.1"/>
    </source>
</evidence>
<reference evidence="5" key="3">
    <citation type="submission" date="2019-08" db="EMBL/GenBank/DDBJ databases">
        <authorList>
            <consortium name="Photinus pyralis genome working group"/>
            <person name="Fallon T.R."/>
            <person name="Sander Lower S.E."/>
            <person name="Weng J.-K."/>
        </authorList>
    </citation>
    <scope>NUCLEOTIDE SEQUENCE</scope>
    <source>
        <strain evidence="5">1611_PpyrPB1</strain>
        <tissue evidence="5">Whole body</tissue>
    </source>
</reference>
<evidence type="ECO:0000313" key="4">
    <source>
        <dbReference type="EMBL" id="JAV82685.1"/>
    </source>
</evidence>
<dbReference type="GO" id="GO:0005634">
    <property type="term" value="C:nucleus"/>
    <property type="evidence" value="ECO:0007669"/>
    <property type="project" value="TreeGrafter"/>
</dbReference>
<accession>A0A1Y1MED4</accession>
<proteinExistence type="inferred from homology"/>